<accession>A0ACB7PQ46</accession>
<dbReference type="Proteomes" id="UP000724584">
    <property type="component" value="Unassembled WGS sequence"/>
</dbReference>
<protein>
    <submittedName>
        <fullName evidence="1">Alpha/Beta hydrolase protein</fullName>
    </submittedName>
</protein>
<name>A0ACB7PQ46_9PEZI</name>
<comment type="caution">
    <text evidence="1">The sequence shown here is derived from an EMBL/GenBank/DDBJ whole genome shotgun (WGS) entry which is preliminary data.</text>
</comment>
<organism evidence="1 2">
    <name type="scientific">Chaetomium tenue</name>
    <dbReference type="NCBI Taxonomy" id="1854479"/>
    <lineage>
        <taxon>Eukaryota</taxon>
        <taxon>Fungi</taxon>
        <taxon>Dikarya</taxon>
        <taxon>Ascomycota</taxon>
        <taxon>Pezizomycotina</taxon>
        <taxon>Sordariomycetes</taxon>
        <taxon>Sordariomycetidae</taxon>
        <taxon>Sordariales</taxon>
        <taxon>Chaetomiaceae</taxon>
        <taxon>Chaetomium</taxon>
    </lineage>
</organism>
<proteinExistence type="predicted"/>
<dbReference type="EMBL" id="JAGIZQ010000001">
    <property type="protein sequence ID" value="KAH6651231.1"/>
    <property type="molecule type" value="Genomic_DNA"/>
</dbReference>
<gene>
    <name evidence="1" type="ORF">F5144DRAFT_481028</name>
</gene>
<evidence type="ECO:0000313" key="2">
    <source>
        <dbReference type="Proteomes" id="UP000724584"/>
    </source>
</evidence>
<keyword evidence="2" id="KW-1185">Reference proteome</keyword>
<reference evidence="1 2" key="1">
    <citation type="journal article" date="2021" name="Nat. Commun.">
        <title>Genetic determinants of endophytism in the Arabidopsis root mycobiome.</title>
        <authorList>
            <person name="Mesny F."/>
            <person name="Miyauchi S."/>
            <person name="Thiergart T."/>
            <person name="Pickel B."/>
            <person name="Atanasova L."/>
            <person name="Karlsson M."/>
            <person name="Huettel B."/>
            <person name="Barry K.W."/>
            <person name="Haridas S."/>
            <person name="Chen C."/>
            <person name="Bauer D."/>
            <person name="Andreopoulos W."/>
            <person name="Pangilinan J."/>
            <person name="LaButti K."/>
            <person name="Riley R."/>
            <person name="Lipzen A."/>
            <person name="Clum A."/>
            <person name="Drula E."/>
            <person name="Henrissat B."/>
            <person name="Kohler A."/>
            <person name="Grigoriev I.V."/>
            <person name="Martin F.M."/>
            <person name="Hacquard S."/>
        </authorList>
    </citation>
    <scope>NUCLEOTIDE SEQUENCE [LARGE SCALE GENOMIC DNA]</scope>
    <source>
        <strain evidence="1 2">MPI-SDFR-AT-0079</strain>
    </source>
</reference>
<sequence>MTSAAQRYLDQATVKPHWLSDSAFWYRRTAASDDTTEFIFVDADSASSGNLPVRRPAFDHAALATKLGEQTGQDINPASLPFSWIELDADATAVRFRFDGKVFQFRSDDGALEVWDGDFGTKLEPINWDAVSDNGGDPAGVNIVNKTEVVIKVFWIDGSGKAVQYGTVQPGGELRIGTYAGHVWRVEGEGGEQAVYRALEGEGFIVVEGWSLKKEGSGETLAERKVSAKPEKDAQEIKELADGGIFVRDGDVWVRDADGEHRVTTNDEPGLQYDSYRIMASSDGKFAVVWQYSPAEGYSLNLIESTPADQLQPKLRTTTYLKPGDKVRIDRPRMFDIEAKREVPTDDSLFANPYGLEDMGWSADGEEYLFGFNERGHKHLRVIGMNRQGAVRAIVEESSETFIDYSQKRYYLVSPDTTELLWASERDGWNHLYLYDMKAGEVKSQVTKGEWVVRKVERVDWEGRQVWLTVYGVVPDQDPYYAHLARVNLDGSDFTLLTSGDGTHSWAISSTKRYFIDTWSRIDQLPVTALRDAWSGAELALLEADATADLLAEGWTAPERFTALGRDDQTPIHGIIVPPTNLDPSKKYPIVEDIYAGPHDFFTPKAFTPDLSQREGAEHGFVMVKLDGMGTNWRSRAFHNVCYKNLKDGGIPDRIAWIKAAAATRPWMDASRVGIYGGSAGGQNAAAAVIFHGDFYKAAVADSGCHDNRMDKMWWNEQWMGWPVDEAYAANSNAVHAAELAGALMLVVGELDDNVDPASTLQVVKALNDANKDYEMLFMPGMGHGAGGSDYARRRRWAFLRRWLGVTE</sequence>
<keyword evidence="1" id="KW-0378">Hydrolase</keyword>
<evidence type="ECO:0000313" key="1">
    <source>
        <dbReference type="EMBL" id="KAH6651231.1"/>
    </source>
</evidence>